<dbReference type="InterPro" id="IPR036691">
    <property type="entry name" value="Endo/exonu/phosph_ase_sf"/>
</dbReference>
<dbReference type="Gene3D" id="3.60.10.10">
    <property type="entry name" value="Endonuclease/exonuclease/phosphatase"/>
    <property type="match status" value="1"/>
</dbReference>
<feature type="domain" description="Endonuclease/exonuclease/phosphatase" evidence="1">
    <location>
        <begin position="14"/>
        <end position="243"/>
    </location>
</feature>
<dbReference type="eggNOG" id="KOG1075">
    <property type="taxonomic scope" value="Eukaryota"/>
</dbReference>
<dbReference type="EMBL" id="DS469570">
    <property type="protein sequence ID" value="EDO41949.1"/>
    <property type="molecule type" value="Genomic_DNA"/>
</dbReference>
<dbReference type="STRING" id="45351.A7S2U0"/>
<evidence type="ECO:0000259" key="1">
    <source>
        <dbReference type="Pfam" id="PF03372"/>
    </source>
</evidence>
<dbReference type="Proteomes" id="UP000001593">
    <property type="component" value="Unassembled WGS sequence"/>
</dbReference>
<dbReference type="SUPFAM" id="SSF56219">
    <property type="entry name" value="DNase I-like"/>
    <property type="match status" value="1"/>
</dbReference>
<organism evidence="2 3">
    <name type="scientific">Nematostella vectensis</name>
    <name type="common">Starlet sea anemone</name>
    <dbReference type="NCBI Taxonomy" id="45351"/>
    <lineage>
        <taxon>Eukaryota</taxon>
        <taxon>Metazoa</taxon>
        <taxon>Cnidaria</taxon>
        <taxon>Anthozoa</taxon>
        <taxon>Hexacorallia</taxon>
        <taxon>Actiniaria</taxon>
        <taxon>Edwardsiidae</taxon>
        <taxon>Nematostella</taxon>
    </lineage>
</organism>
<accession>A7S2U0</accession>
<evidence type="ECO:0000313" key="2">
    <source>
        <dbReference type="EMBL" id="EDO41949.1"/>
    </source>
</evidence>
<protein>
    <recommendedName>
        <fullName evidence="1">Endonuclease/exonuclease/phosphatase domain-containing protein</fullName>
    </recommendedName>
</protein>
<dbReference type="OMA" id="HPHRHER"/>
<name>A7S2U0_NEMVE</name>
<dbReference type="InterPro" id="IPR027124">
    <property type="entry name" value="Swc5/CFDP1/2"/>
</dbReference>
<dbReference type="PANTHER" id="PTHR23227:SF67">
    <property type="entry name" value="CRANIOFACIAL DEVELOPMENT PROTEIN 2-LIKE"/>
    <property type="match status" value="1"/>
</dbReference>
<dbReference type="CDD" id="cd09076">
    <property type="entry name" value="L1-EN"/>
    <property type="match status" value="1"/>
</dbReference>
<dbReference type="Pfam" id="PF03372">
    <property type="entry name" value="Exo_endo_phos"/>
    <property type="match status" value="1"/>
</dbReference>
<dbReference type="GO" id="GO:0003824">
    <property type="term" value="F:catalytic activity"/>
    <property type="evidence" value="ECO:0007669"/>
    <property type="project" value="InterPro"/>
</dbReference>
<evidence type="ECO:0000313" key="3">
    <source>
        <dbReference type="Proteomes" id="UP000001593"/>
    </source>
</evidence>
<dbReference type="HOGENOM" id="CLU_000680_8_2_1"/>
<dbReference type="KEGG" id="nve:5513815"/>
<gene>
    <name evidence="2" type="ORF">NEMVEDRAFT_v1g102350</name>
</gene>
<proteinExistence type="predicted"/>
<reference evidence="2 3" key="1">
    <citation type="journal article" date="2007" name="Science">
        <title>Sea anemone genome reveals ancestral eumetazoan gene repertoire and genomic organization.</title>
        <authorList>
            <person name="Putnam N.H."/>
            <person name="Srivastava M."/>
            <person name="Hellsten U."/>
            <person name="Dirks B."/>
            <person name="Chapman J."/>
            <person name="Salamov A."/>
            <person name="Terry A."/>
            <person name="Shapiro H."/>
            <person name="Lindquist E."/>
            <person name="Kapitonov V.V."/>
            <person name="Jurka J."/>
            <person name="Genikhovich G."/>
            <person name="Grigoriev I.V."/>
            <person name="Lucas S.M."/>
            <person name="Steele R.E."/>
            <person name="Finnerty J.R."/>
            <person name="Technau U."/>
            <person name="Martindale M.Q."/>
            <person name="Rokhsar D.S."/>
        </authorList>
    </citation>
    <scope>NUCLEOTIDE SEQUENCE [LARGE SCALE GENOMIC DNA]</scope>
    <source>
        <strain evidence="3">CH2 X CH6</strain>
    </source>
</reference>
<dbReference type="PhylomeDB" id="A7S2U0"/>
<keyword evidence="3" id="KW-1185">Reference proteome</keyword>
<dbReference type="InParanoid" id="A7S2U0"/>
<sequence>MGNLLRPKTKIRLGTWNVRTMYETSKAAQVLNEIEKYQLDILGISECRWTGSGKQVTNNGSAIIWSGHPHRHEREVAIIVSKAKLKTLLEWEPISDRLIRARFNSKHSKLTILQCYAEEEDKDEWYEELQVAVPRVPRHDLLLIMGDINAKAASDNTNFERAMEKHGCGVMNDNGRRFAEFCLKNNCIIGGTIFPHKNLHKVTWNSPDGHTKNQIDHVAINGKWRRSLQDVRVYRGADVYSDHQ</sequence>
<dbReference type="PANTHER" id="PTHR23227">
    <property type="entry name" value="BUCENTAUR RELATED"/>
    <property type="match status" value="1"/>
</dbReference>
<dbReference type="InterPro" id="IPR005135">
    <property type="entry name" value="Endo/exonuclease/phosphatase"/>
</dbReference>
<dbReference type="AlphaFoldDB" id="A7S2U0"/>